<dbReference type="EMBL" id="AAOS02000041">
    <property type="protein sequence ID" value="EDR30503.1"/>
    <property type="molecule type" value="Genomic_DNA"/>
</dbReference>
<organism evidence="4 5">
    <name type="scientific">Yersinia pestis biovar Orientalis str. IP275</name>
    <dbReference type="NCBI Taxonomy" id="373665"/>
    <lineage>
        <taxon>Bacteria</taxon>
        <taxon>Pseudomonadati</taxon>
        <taxon>Pseudomonadota</taxon>
        <taxon>Gammaproteobacteria</taxon>
        <taxon>Enterobacterales</taxon>
        <taxon>Yersiniaceae</taxon>
        <taxon>Yersinia</taxon>
    </lineage>
</organism>
<accession>A0AAV3BLA3</accession>
<proteinExistence type="predicted"/>
<evidence type="ECO:0000256" key="1">
    <source>
        <dbReference type="SAM" id="MobiDB-lite"/>
    </source>
</evidence>
<evidence type="ECO:0000313" key="4">
    <source>
        <dbReference type="EMBL" id="EDR34792.1"/>
    </source>
</evidence>
<evidence type="ECO:0000313" key="2">
    <source>
        <dbReference type="EMBL" id="EDR30503.1"/>
    </source>
</evidence>
<reference evidence="4 5" key="2">
    <citation type="submission" date="2010-03" db="EMBL/GenBank/DDBJ databases">
        <authorList>
            <person name="Payne S.H."/>
            <person name="Sutton G.G."/>
        </authorList>
    </citation>
    <scope>NUCLEOTIDE SEQUENCE [LARGE SCALE GENOMIC DNA]</scope>
    <source>
        <strain evidence="4 5">IP275</strain>
    </source>
</reference>
<dbReference type="EMBL" id="AAOS02000001">
    <property type="protein sequence ID" value="EDR34792.1"/>
    <property type="molecule type" value="Genomic_DNA"/>
</dbReference>
<dbReference type="Proteomes" id="UP000004430">
    <property type="component" value="Unassembled WGS sequence"/>
</dbReference>
<evidence type="ECO:0000313" key="3">
    <source>
        <dbReference type="EMBL" id="EDR30905.1"/>
    </source>
</evidence>
<comment type="caution">
    <text evidence="4">The sequence shown here is derived from an EMBL/GenBank/DDBJ whole genome shotgun (WGS) entry which is preliminary data.</text>
</comment>
<feature type="region of interest" description="Disordered" evidence="1">
    <location>
        <begin position="19"/>
        <end position="40"/>
    </location>
</feature>
<name>A0AAV3BLA3_YERPE</name>
<dbReference type="AlphaFoldDB" id="A0AAV3BLA3"/>
<gene>
    <name evidence="4" type="ORF">YPIP275_3735</name>
    <name evidence="3" type="ORF">YPIP275_3865</name>
    <name evidence="2" type="ORF">YPIP275_4019</name>
</gene>
<reference evidence="4 5" key="1">
    <citation type="submission" date="2008-01" db="EMBL/GenBank/DDBJ databases">
        <title>Yersinia pestis Strain IP275 project at JCVI/TIGR.</title>
        <authorList>
            <person name="Ravel J."/>
            <person name="Eppinger M."/>
            <person name="Fricke W.F."/>
            <person name="Rosovitz M."/>
            <person name="Lindler L.E."/>
            <person name="Bearden S."/>
            <person name="Shriefer M."/>
        </authorList>
    </citation>
    <scope>NUCLEOTIDE SEQUENCE [LARGE SCALE GENOMIC DNA]</scope>
    <source>
        <strain evidence="4 5">IP275</strain>
    </source>
</reference>
<evidence type="ECO:0000313" key="5">
    <source>
        <dbReference type="Proteomes" id="UP000004430"/>
    </source>
</evidence>
<sequence length="40" mass="4508">MAARQILFQLTRKQATLVSQSTQSRNDAENLSQFKTPSVL</sequence>
<dbReference type="EMBL" id="AAOS02000030">
    <property type="protein sequence ID" value="EDR30905.1"/>
    <property type="molecule type" value="Genomic_DNA"/>
</dbReference>
<protein>
    <submittedName>
        <fullName evidence="4">Uncharacterized protein</fullName>
    </submittedName>
</protein>